<evidence type="ECO:0000313" key="1">
    <source>
        <dbReference type="EMBL" id="DAE19939.1"/>
    </source>
</evidence>
<protein>
    <submittedName>
        <fullName evidence="1">DNA polymerase</fullName>
    </submittedName>
</protein>
<reference evidence="1" key="1">
    <citation type="journal article" date="2021" name="Proc. Natl. Acad. Sci. U.S.A.">
        <title>A Catalog of Tens of Thousands of Viruses from Human Metagenomes Reveals Hidden Associations with Chronic Diseases.</title>
        <authorList>
            <person name="Tisza M.J."/>
            <person name="Buck C.B."/>
        </authorList>
    </citation>
    <scope>NUCLEOTIDE SEQUENCE</scope>
    <source>
        <strain evidence="1">CtYsL76</strain>
    </source>
</reference>
<name>A0A8S5QMB0_9CAUD</name>
<proteinExistence type="predicted"/>
<accession>A0A8S5QMB0</accession>
<organism evidence="1">
    <name type="scientific">CrAss-like virus sp. ctYsL76</name>
    <dbReference type="NCBI Taxonomy" id="2826826"/>
    <lineage>
        <taxon>Viruses</taxon>
        <taxon>Duplodnaviria</taxon>
        <taxon>Heunggongvirae</taxon>
        <taxon>Uroviricota</taxon>
        <taxon>Caudoviricetes</taxon>
        <taxon>Crassvirales</taxon>
    </lineage>
</organism>
<sequence>MIIEHGFYPPHLGKEFLEIYSQIKKERIEAKHNGNKIKNETLKLALNGLSGNLKFLRLS</sequence>
<dbReference type="EMBL" id="BK015689">
    <property type="protein sequence ID" value="DAE19939.1"/>
    <property type="molecule type" value="Genomic_DNA"/>
</dbReference>